<dbReference type="SUPFAM" id="SSF46785">
    <property type="entry name" value="Winged helix' DNA-binding domain"/>
    <property type="match status" value="1"/>
</dbReference>
<dbReference type="SMART" id="SM00715">
    <property type="entry name" value="LA"/>
    <property type="match status" value="1"/>
</dbReference>
<feature type="region of interest" description="Disordered" evidence="4">
    <location>
        <begin position="190"/>
        <end position="224"/>
    </location>
</feature>
<feature type="region of interest" description="Disordered" evidence="4">
    <location>
        <begin position="1131"/>
        <end position="1153"/>
    </location>
</feature>
<feature type="region of interest" description="Disordered" evidence="4">
    <location>
        <begin position="14"/>
        <end position="34"/>
    </location>
</feature>
<evidence type="ECO:0000256" key="1">
    <source>
        <dbReference type="ARBA" id="ARBA00022553"/>
    </source>
</evidence>
<dbReference type="PROSITE" id="PS50961">
    <property type="entry name" value="HTH_LA"/>
    <property type="match status" value="1"/>
</dbReference>
<feature type="region of interest" description="Disordered" evidence="4">
    <location>
        <begin position="1691"/>
        <end position="1919"/>
    </location>
</feature>
<reference evidence="7" key="1">
    <citation type="submission" date="2025-08" db="UniProtKB">
        <authorList>
            <consortium name="RefSeq"/>
        </authorList>
    </citation>
    <scope>IDENTIFICATION</scope>
</reference>
<feature type="compositionally biased region" description="Basic and acidic residues" evidence="4">
    <location>
        <begin position="936"/>
        <end position="950"/>
    </location>
</feature>
<protein>
    <submittedName>
        <fullName evidence="7">Uncharacterized protein LOC103355336</fullName>
    </submittedName>
</protein>
<dbReference type="RefSeq" id="XP_008277307.1">
    <property type="nucleotide sequence ID" value="XM_008279085.1"/>
</dbReference>
<feature type="compositionally biased region" description="Low complexity" evidence="4">
    <location>
        <begin position="808"/>
        <end position="824"/>
    </location>
</feature>
<sequence length="1919" mass="209025">MGCCFSKELNPGLQSERSSLLQHPLPDGLSEATEQVRKHAAAVAQHVCLEEEEKCVPDGPAQGKPLDREETHPELDNKAYTEAVVVSRDGSKQTDRDLKPASTQEKEAIIITTSTNTHTNADTVAGVTCTAVPSTEAAPYMEVSTHSPVQQKSLDNATVRALWFKQSTEGQKLLKPGTGWSAPARLLGSVTASETSHDQPPLFSERQGTQQDSPEAKHNKEDGEEAGIITTTLCQLLETRTHNFYSICPTDADDLEHDQCQTAGATQSMLTAEAETAATPCTVESVLCSQSHSEASTADNHTHVTEPKMTNQSHGEEAASVQSHADQQSSILLLPTHTDNSLSAEQTVSAQPAVPPQLVDSLSDTLPLTSDHISSEDPQASAPDSPQLKVLNCQTAVKDTHEFTYDASSSVMANADGNACEEGKECAEGETVKESEDIPVTEQSVSVDCGHNTSLCSEEEIVDLKDHRAAGGSFNTTEEIAIDFQEKEADQSVNSDFSPLIIDPSQSELRVKQDVQNSRSATETPELNSSCQSPTSVEPHKEKGDAVCLPGGQTELDRLPLQSEPIPVSICRSHVSDGDVDHSGTADTTLTEVSSISNISTVSSLPTELTTLCCHTNVTHLSDLTRNHPCGSIKTDVNSNDSTFELSSKKPSSKDIHLPFSHSQKSNTRFGDRENMLDSCDVKTECGAVSASDEPLQDVLMSGYDRQIITKPKPVILQESKHVEGGDSPTGLPATSQNTAHLETSDEKCDVLSKHRDDCVVVNTSITPQGPEKSESSDEDSSHDPLTQPPPAESELSVAAPTAPPPSSSAASQSTSEAETSAAENECSQIQLKTNPPQKVLINECEEVEEAPWTHTDELVLMSVKRKSENTVEQLSYSPQLTSEPPEIFTSDCVNPQVYADLQHDTCDSLPQSDSSGDMLKMEMNTSPVESSAVDSDSHSETPDILETERPTQGNEVHDASSICDSYMIPVDSSCQDDRTSALNCQEDLSLITEDSAQIDICSSECVKPQVDSDLQHETGDTLPQPEDSSDRNQLEEMNEVKMHTCPPVENPALDNDIYTETPNILLPESPSQSIEVQAATSTCDSDTLSCQDDSASALNSQEDCTVIAVGSGQIEDYSSDCVTPQVGADLQRENGDSLPQSGDSSNRNDLEDIDELKMKTSPVENVRTLERDIDTETCNILLPESPPQSVDVHAASSTCDSYRIPDDFSCQDDKTESLNCQEDHTLIAVDPGQIDVYASTPSYEIHLLGPEPSAAAAEEGEKEGGMREMVSELLGEDADSSVCRLYPHPWIKLGLDQNCEGWAQGASDAEPDQGESKKGVDAELIPASVSELQPSMALLRAYPYSTVLPQGSCVWDWHTDCTQSAPVPALNPDAEVWTNHSFNLNIPETAYPQLQQPWLQVPDDLTGQEGYVPEFQLQNMGLAETDPTLEYQTMTTEAPVVNGESGDPPVSDEIRQELTTVLESCLTREHLGSDLYLKSQMDSDQYISIATLTSLDKVKNLTTDLDLISDILKSMPQVQVTPCGQKFRPSQCRCVVILREIPDVTPQEEVEALFEGENLPKFLSCEFVNNDNWFITFKSEADAQQAYTYLREEVRVFKGKPIMVRIKAKTMAATSYAPNNGYRPAQLDQCTNHYSYFPPTSYQQSCPAHMSTQPLYDLTSEMWASAATEYQKCDEQPPLLMDEFMNGFTTASNFKPNNPHRPRRGSRWSNSDRWQSQQNDASQSSEQPSVDPFSSGKSSRGRSRGNARRQGRGGRTEPNKQVMSPISEPGRRGNFSQRRRENQRTWERSAHHSQSQTPPRQPSPPLELGLTSFPPLSTTNSVTTPRPAANSSTKGPVRSSSFDTSLPAEPEPAPQQKVKEVTEVISEAEPVQLPQEPVAVRPQEAKKPSYAEICQRASASEPAPPADQASSEEEHILR</sequence>
<feature type="compositionally biased region" description="Polar residues" evidence="4">
    <location>
        <begin position="1708"/>
        <end position="1729"/>
    </location>
</feature>
<feature type="region of interest" description="Disordered" evidence="4">
    <location>
        <begin position="342"/>
        <end position="386"/>
    </location>
</feature>
<keyword evidence="1" id="KW-0597">Phosphoprotein</keyword>
<feature type="region of interest" description="Disordered" evidence="4">
    <location>
        <begin position="292"/>
        <end position="327"/>
    </location>
</feature>
<feature type="compositionally biased region" description="Polar residues" evidence="4">
    <location>
        <begin position="1815"/>
        <end position="1845"/>
    </location>
</feature>
<dbReference type="GO" id="GO:0005829">
    <property type="term" value="C:cytosol"/>
    <property type="evidence" value="ECO:0007669"/>
    <property type="project" value="TreeGrafter"/>
</dbReference>
<dbReference type="InterPro" id="IPR012677">
    <property type="entry name" value="Nucleotide-bd_a/b_plait_sf"/>
</dbReference>
<gene>
    <name evidence="7" type="primary">LOC103355336</name>
</gene>
<feature type="compositionally biased region" description="Polar residues" evidence="4">
    <location>
        <begin position="733"/>
        <end position="742"/>
    </location>
</feature>
<dbReference type="InterPro" id="IPR045180">
    <property type="entry name" value="La_dom_prot"/>
</dbReference>
<feature type="compositionally biased region" description="Polar residues" evidence="4">
    <location>
        <begin position="512"/>
        <end position="536"/>
    </location>
</feature>
<dbReference type="GO" id="GO:0045727">
    <property type="term" value="P:positive regulation of translation"/>
    <property type="evidence" value="ECO:0007669"/>
    <property type="project" value="TreeGrafter"/>
</dbReference>
<feature type="compositionally biased region" description="Basic and acidic residues" evidence="4">
    <location>
        <begin position="1779"/>
        <end position="1791"/>
    </location>
</feature>
<dbReference type="GO" id="GO:0010494">
    <property type="term" value="C:cytoplasmic stress granule"/>
    <property type="evidence" value="ECO:0007669"/>
    <property type="project" value="TreeGrafter"/>
</dbReference>
<dbReference type="Pfam" id="PF26088">
    <property type="entry name" value="RRM_LARP4"/>
    <property type="match status" value="1"/>
</dbReference>
<feature type="region of interest" description="Disordered" evidence="4">
    <location>
        <begin position="722"/>
        <end position="749"/>
    </location>
</feature>
<dbReference type="PANTHER" id="PTHR22792:SF43">
    <property type="entry name" value="LA-RELATED PROTEIN 4B"/>
    <property type="match status" value="1"/>
</dbReference>
<feature type="region of interest" description="Disordered" evidence="4">
    <location>
        <begin position="512"/>
        <end position="545"/>
    </location>
</feature>
<evidence type="ECO:0000313" key="6">
    <source>
        <dbReference type="Proteomes" id="UP000694891"/>
    </source>
</evidence>
<feature type="compositionally biased region" description="Basic and acidic residues" evidence="4">
    <location>
        <begin position="772"/>
        <end position="783"/>
    </location>
</feature>
<feature type="compositionally biased region" description="Polar residues" evidence="4">
    <location>
        <begin position="360"/>
        <end position="384"/>
    </location>
</feature>
<feature type="domain" description="HTH La-type RNA-binding" evidence="5">
    <location>
        <begin position="1449"/>
        <end position="1538"/>
    </location>
</feature>
<dbReference type="InterPro" id="IPR036388">
    <property type="entry name" value="WH-like_DNA-bd_sf"/>
</dbReference>
<dbReference type="PANTHER" id="PTHR22792">
    <property type="entry name" value="LUPUS LA PROTEIN-RELATED"/>
    <property type="match status" value="1"/>
</dbReference>
<feature type="region of interest" description="Disordered" evidence="4">
    <location>
        <begin position="764"/>
        <end position="838"/>
    </location>
</feature>
<feature type="compositionally biased region" description="Polar residues" evidence="4">
    <location>
        <begin position="826"/>
        <end position="837"/>
    </location>
</feature>
<evidence type="ECO:0000259" key="5">
    <source>
        <dbReference type="PROSITE" id="PS50961"/>
    </source>
</evidence>
<dbReference type="InterPro" id="IPR006630">
    <property type="entry name" value="La_HTH"/>
</dbReference>
<evidence type="ECO:0000256" key="2">
    <source>
        <dbReference type="ARBA" id="ARBA00022884"/>
    </source>
</evidence>
<feature type="region of interest" description="Disordered" evidence="4">
    <location>
        <begin position="926"/>
        <end position="958"/>
    </location>
</feature>
<feature type="compositionally biased region" description="Polar residues" evidence="4">
    <location>
        <begin position="926"/>
        <end position="935"/>
    </location>
</feature>
<dbReference type="InterPro" id="IPR036390">
    <property type="entry name" value="WH_DNA-bd_sf"/>
</dbReference>
<dbReference type="InterPro" id="IPR058699">
    <property type="entry name" value="RRM_LARP4/4B"/>
</dbReference>
<evidence type="ECO:0000256" key="4">
    <source>
        <dbReference type="SAM" id="MobiDB-lite"/>
    </source>
</evidence>
<feature type="compositionally biased region" description="Polar residues" evidence="4">
    <location>
        <begin position="641"/>
        <end position="650"/>
    </location>
</feature>
<dbReference type="GO" id="GO:0003730">
    <property type="term" value="F:mRNA 3'-UTR binding"/>
    <property type="evidence" value="ECO:0007669"/>
    <property type="project" value="TreeGrafter"/>
</dbReference>
<evidence type="ECO:0000256" key="3">
    <source>
        <dbReference type="PROSITE-ProRule" id="PRU00332"/>
    </source>
</evidence>
<name>A0A9Y4JPL8_9TELE</name>
<evidence type="ECO:0000313" key="7">
    <source>
        <dbReference type="RefSeq" id="XP_008277307.1"/>
    </source>
</evidence>
<organism evidence="6 7">
    <name type="scientific">Stegastes partitus</name>
    <name type="common">bicolor damselfish</name>
    <dbReference type="NCBI Taxonomy" id="144197"/>
    <lineage>
        <taxon>Eukaryota</taxon>
        <taxon>Metazoa</taxon>
        <taxon>Chordata</taxon>
        <taxon>Craniata</taxon>
        <taxon>Vertebrata</taxon>
        <taxon>Euteleostomi</taxon>
        <taxon>Actinopterygii</taxon>
        <taxon>Neopterygii</taxon>
        <taxon>Teleostei</taxon>
        <taxon>Neoteleostei</taxon>
        <taxon>Acanthomorphata</taxon>
        <taxon>Ovalentaria</taxon>
        <taxon>Pomacentridae</taxon>
        <taxon>Stegastes</taxon>
    </lineage>
</organism>
<feature type="compositionally biased region" description="Basic residues" evidence="4">
    <location>
        <begin position="1740"/>
        <end position="1753"/>
    </location>
</feature>
<proteinExistence type="predicted"/>
<dbReference type="GeneID" id="103355336"/>
<feature type="region of interest" description="Disordered" evidence="4">
    <location>
        <begin position="1012"/>
        <end position="1032"/>
    </location>
</feature>
<accession>A0A9Y4JPL8</accession>
<dbReference type="Proteomes" id="UP000694891">
    <property type="component" value="Unplaced"/>
</dbReference>
<keyword evidence="2 3" id="KW-0694">RNA-binding</keyword>
<dbReference type="Gene3D" id="3.30.70.330">
    <property type="match status" value="1"/>
</dbReference>
<keyword evidence="6" id="KW-1185">Reference proteome</keyword>
<feature type="region of interest" description="Disordered" evidence="4">
    <location>
        <begin position="641"/>
        <end position="671"/>
    </location>
</feature>
<dbReference type="Gene3D" id="1.10.10.10">
    <property type="entry name" value="Winged helix-like DNA-binding domain superfamily/Winged helix DNA-binding domain"/>
    <property type="match status" value="1"/>
</dbReference>